<dbReference type="Proteomes" id="UP000006038">
    <property type="component" value="Chromosome 9"/>
</dbReference>
<dbReference type="Gramene" id="OB09G26970.1">
    <property type="protein sequence ID" value="OB09G26970.1"/>
    <property type="gene ID" value="OB09G26970"/>
</dbReference>
<proteinExistence type="predicted"/>
<dbReference type="EnsemblPlants" id="OB09G26970.1">
    <property type="protein sequence ID" value="OB09G26970.1"/>
    <property type="gene ID" value="OB09G26970"/>
</dbReference>
<sequence length="124" mass="13510">MRERMMLVYAVHIALMTCLDLYYCIDSLGSKNSSTATSKEREGSFKNSANANQNSKQASNPMTTGQSLLQLESNPLTSCLAAGRPGRYNFTANLAKSIVDRGQTCTSASRDRNFLENSELSGLS</sequence>
<evidence type="ECO:0000313" key="2">
    <source>
        <dbReference type="EnsemblPlants" id="OB09G26970.1"/>
    </source>
</evidence>
<evidence type="ECO:0000313" key="3">
    <source>
        <dbReference type="Proteomes" id="UP000006038"/>
    </source>
</evidence>
<evidence type="ECO:0000256" key="1">
    <source>
        <dbReference type="SAM" id="MobiDB-lite"/>
    </source>
</evidence>
<feature type="region of interest" description="Disordered" evidence="1">
    <location>
        <begin position="32"/>
        <end position="67"/>
    </location>
</feature>
<dbReference type="HOGENOM" id="CLU_2007465_0_0_1"/>
<reference evidence="2" key="1">
    <citation type="journal article" date="2013" name="Nat. Commun.">
        <title>Whole-genome sequencing of Oryza brachyantha reveals mechanisms underlying Oryza genome evolution.</title>
        <authorList>
            <person name="Chen J."/>
            <person name="Huang Q."/>
            <person name="Gao D."/>
            <person name="Wang J."/>
            <person name="Lang Y."/>
            <person name="Liu T."/>
            <person name="Li B."/>
            <person name="Bai Z."/>
            <person name="Luis Goicoechea J."/>
            <person name="Liang C."/>
            <person name="Chen C."/>
            <person name="Zhang W."/>
            <person name="Sun S."/>
            <person name="Liao Y."/>
            <person name="Zhang X."/>
            <person name="Yang L."/>
            <person name="Song C."/>
            <person name="Wang M."/>
            <person name="Shi J."/>
            <person name="Liu G."/>
            <person name="Liu J."/>
            <person name="Zhou H."/>
            <person name="Zhou W."/>
            <person name="Yu Q."/>
            <person name="An N."/>
            <person name="Chen Y."/>
            <person name="Cai Q."/>
            <person name="Wang B."/>
            <person name="Liu B."/>
            <person name="Min J."/>
            <person name="Huang Y."/>
            <person name="Wu H."/>
            <person name="Li Z."/>
            <person name="Zhang Y."/>
            <person name="Yin Y."/>
            <person name="Song W."/>
            <person name="Jiang J."/>
            <person name="Jackson S.A."/>
            <person name="Wing R.A."/>
            <person name="Wang J."/>
            <person name="Chen M."/>
        </authorList>
    </citation>
    <scope>NUCLEOTIDE SEQUENCE [LARGE SCALE GENOMIC DNA]</scope>
    <source>
        <strain evidence="2">cv. IRGC 101232</strain>
    </source>
</reference>
<accession>J3N0B8</accession>
<protein>
    <submittedName>
        <fullName evidence="2">Uncharacterized protein</fullName>
    </submittedName>
</protein>
<organism evidence="2">
    <name type="scientific">Oryza brachyantha</name>
    <name type="common">malo sina</name>
    <dbReference type="NCBI Taxonomy" id="4533"/>
    <lineage>
        <taxon>Eukaryota</taxon>
        <taxon>Viridiplantae</taxon>
        <taxon>Streptophyta</taxon>
        <taxon>Embryophyta</taxon>
        <taxon>Tracheophyta</taxon>
        <taxon>Spermatophyta</taxon>
        <taxon>Magnoliopsida</taxon>
        <taxon>Liliopsida</taxon>
        <taxon>Poales</taxon>
        <taxon>Poaceae</taxon>
        <taxon>BOP clade</taxon>
        <taxon>Oryzoideae</taxon>
        <taxon>Oryzeae</taxon>
        <taxon>Oryzinae</taxon>
        <taxon>Oryza</taxon>
    </lineage>
</organism>
<feature type="compositionally biased region" description="Low complexity" evidence="1">
    <location>
        <begin position="46"/>
        <end position="60"/>
    </location>
</feature>
<reference evidence="2" key="2">
    <citation type="submission" date="2013-04" db="UniProtKB">
        <authorList>
            <consortium name="EnsemblPlants"/>
        </authorList>
    </citation>
    <scope>IDENTIFICATION</scope>
</reference>
<dbReference type="AlphaFoldDB" id="J3N0B8"/>
<keyword evidence="3" id="KW-1185">Reference proteome</keyword>
<name>J3N0B8_ORYBR</name>